<dbReference type="Proteomes" id="UP000230002">
    <property type="component" value="Unassembled WGS sequence"/>
</dbReference>
<protein>
    <submittedName>
        <fullName evidence="1">Uncharacterized protein</fullName>
    </submittedName>
</protein>
<evidence type="ECO:0000313" key="1">
    <source>
        <dbReference type="EMBL" id="PIL24309.1"/>
    </source>
</evidence>
<evidence type="ECO:0000313" key="2">
    <source>
        <dbReference type="Proteomes" id="UP000230002"/>
    </source>
</evidence>
<proteinExistence type="predicted"/>
<organism evidence="1 2">
    <name type="scientific">Ganoderma sinense ZZ0214-1</name>
    <dbReference type="NCBI Taxonomy" id="1077348"/>
    <lineage>
        <taxon>Eukaryota</taxon>
        <taxon>Fungi</taxon>
        <taxon>Dikarya</taxon>
        <taxon>Basidiomycota</taxon>
        <taxon>Agaricomycotina</taxon>
        <taxon>Agaricomycetes</taxon>
        <taxon>Polyporales</taxon>
        <taxon>Polyporaceae</taxon>
        <taxon>Ganoderma</taxon>
    </lineage>
</organism>
<keyword evidence="2" id="KW-1185">Reference proteome</keyword>
<name>A0A2G8RS20_9APHY</name>
<dbReference type="EMBL" id="AYKW01000067">
    <property type="protein sequence ID" value="PIL24309.1"/>
    <property type="molecule type" value="Genomic_DNA"/>
</dbReference>
<dbReference type="AlphaFoldDB" id="A0A2G8RS20"/>
<accession>A0A2G8RS20</accession>
<sequence length="167" mass="18024">MVIEYLHLITVPQCLHDRVRDVHDAFRPRFAALDSVVRFPHEDPARKFALLYSPQPNGVILSWEDGDWGDDHAGSRGKSLSPVRGYGSVTLDLGCSGSITLVLGHGSSVALAVAFMLRVGGWPELLRDALKGLAFAASFGPDGTPRSVRDVAQAAPNKRSTDLGCRC</sequence>
<gene>
    <name evidence="1" type="ORF">GSI_14062</name>
</gene>
<reference evidence="1 2" key="1">
    <citation type="journal article" date="2015" name="Sci. Rep.">
        <title>Chromosome-level genome map provides insights into diverse defense mechanisms in the medicinal fungus Ganoderma sinense.</title>
        <authorList>
            <person name="Zhu Y."/>
            <person name="Xu J."/>
            <person name="Sun C."/>
            <person name="Zhou S."/>
            <person name="Xu H."/>
            <person name="Nelson D.R."/>
            <person name="Qian J."/>
            <person name="Song J."/>
            <person name="Luo H."/>
            <person name="Xiang L."/>
            <person name="Li Y."/>
            <person name="Xu Z."/>
            <person name="Ji A."/>
            <person name="Wang L."/>
            <person name="Lu S."/>
            <person name="Hayward A."/>
            <person name="Sun W."/>
            <person name="Li X."/>
            <person name="Schwartz D.C."/>
            <person name="Wang Y."/>
            <person name="Chen S."/>
        </authorList>
    </citation>
    <scope>NUCLEOTIDE SEQUENCE [LARGE SCALE GENOMIC DNA]</scope>
    <source>
        <strain evidence="1 2">ZZ0214-1</strain>
    </source>
</reference>
<comment type="caution">
    <text evidence="1">The sequence shown here is derived from an EMBL/GenBank/DDBJ whole genome shotgun (WGS) entry which is preliminary data.</text>
</comment>